<comment type="caution">
    <text evidence="1">The sequence shown here is derived from an EMBL/GenBank/DDBJ whole genome shotgun (WGS) entry which is preliminary data.</text>
</comment>
<accession>A0A5J9TDZ1</accession>
<gene>
    <name evidence="1" type="ORF">EJB05_43059</name>
</gene>
<dbReference type="Gramene" id="TVU09575">
    <property type="protein sequence ID" value="TVU09575"/>
    <property type="gene ID" value="EJB05_43059"/>
</dbReference>
<keyword evidence="2" id="KW-1185">Reference proteome</keyword>
<dbReference type="AlphaFoldDB" id="A0A5J9TDZ1"/>
<organism evidence="1 2">
    <name type="scientific">Eragrostis curvula</name>
    <name type="common">weeping love grass</name>
    <dbReference type="NCBI Taxonomy" id="38414"/>
    <lineage>
        <taxon>Eukaryota</taxon>
        <taxon>Viridiplantae</taxon>
        <taxon>Streptophyta</taxon>
        <taxon>Embryophyta</taxon>
        <taxon>Tracheophyta</taxon>
        <taxon>Spermatophyta</taxon>
        <taxon>Magnoliopsida</taxon>
        <taxon>Liliopsida</taxon>
        <taxon>Poales</taxon>
        <taxon>Poaceae</taxon>
        <taxon>PACMAD clade</taxon>
        <taxon>Chloridoideae</taxon>
        <taxon>Eragrostideae</taxon>
        <taxon>Eragrostidinae</taxon>
        <taxon>Eragrostis</taxon>
    </lineage>
</organism>
<proteinExistence type="predicted"/>
<evidence type="ECO:0000313" key="2">
    <source>
        <dbReference type="Proteomes" id="UP000324897"/>
    </source>
</evidence>
<feature type="non-terminal residue" evidence="1">
    <location>
        <position position="1"/>
    </location>
</feature>
<protein>
    <submittedName>
        <fullName evidence="1">Uncharacterized protein</fullName>
    </submittedName>
</protein>
<dbReference type="EMBL" id="RWGY01000039">
    <property type="protein sequence ID" value="TVU09575.1"/>
    <property type="molecule type" value="Genomic_DNA"/>
</dbReference>
<reference evidence="1 2" key="1">
    <citation type="journal article" date="2019" name="Sci. Rep.">
        <title>A high-quality genome of Eragrostis curvula grass provides insights into Poaceae evolution and supports new strategies to enhance forage quality.</title>
        <authorList>
            <person name="Carballo J."/>
            <person name="Santos B.A.C.M."/>
            <person name="Zappacosta D."/>
            <person name="Garbus I."/>
            <person name="Selva J.P."/>
            <person name="Gallo C.A."/>
            <person name="Diaz A."/>
            <person name="Albertini E."/>
            <person name="Caccamo M."/>
            <person name="Echenique V."/>
        </authorList>
    </citation>
    <scope>NUCLEOTIDE SEQUENCE [LARGE SCALE GENOMIC DNA]</scope>
    <source>
        <strain evidence="2">cv. Victoria</strain>
        <tissue evidence="1">Leaf</tissue>
    </source>
</reference>
<evidence type="ECO:0000313" key="1">
    <source>
        <dbReference type="EMBL" id="TVU09575.1"/>
    </source>
</evidence>
<dbReference type="Proteomes" id="UP000324897">
    <property type="component" value="Chromosome 3"/>
</dbReference>
<name>A0A5J9TDZ1_9POAL</name>
<sequence length="69" mass="7960">MVVGRENPNACSVIPSEEQGLRAAGRVNIRKNCWSLAKTKKLKAEYTKKLGSWNKQFERVLYCTWLKEC</sequence>